<gene>
    <name evidence="2" type="ORF">ARMGADRAFT_1039629</name>
</gene>
<reference evidence="3" key="1">
    <citation type="journal article" date="2017" name="Nat. Ecol. Evol.">
        <title>Genome expansion and lineage-specific genetic innovations in the forest pathogenic fungi Armillaria.</title>
        <authorList>
            <person name="Sipos G."/>
            <person name="Prasanna A.N."/>
            <person name="Walter M.C."/>
            <person name="O'Connor E."/>
            <person name="Balint B."/>
            <person name="Krizsan K."/>
            <person name="Kiss B."/>
            <person name="Hess J."/>
            <person name="Varga T."/>
            <person name="Slot J."/>
            <person name="Riley R."/>
            <person name="Boka B."/>
            <person name="Rigling D."/>
            <person name="Barry K."/>
            <person name="Lee J."/>
            <person name="Mihaltcheva S."/>
            <person name="LaButti K."/>
            <person name="Lipzen A."/>
            <person name="Waldron R."/>
            <person name="Moloney N.M."/>
            <person name="Sperisen C."/>
            <person name="Kredics L."/>
            <person name="Vagvoelgyi C."/>
            <person name="Patrignani A."/>
            <person name="Fitzpatrick D."/>
            <person name="Nagy I."/>
            <person name="Doyle S."/>
            <person name="Anderson J.B."/>
            <person name="Grigoriev I.V."/>
            <person name="Gueldener U."/>
            <person name="Muensterkoetter M."/>
            <person name="Nagy L.G."/>
        </authorList>
    </citation>
    <scope>NUCLEOTIDE SEQUENCE [LARGE SCALE GENOMIC DNA]</scope>
    <source>
        <strain evidence="3">Ar21-2</strain>
    </source>
</reference>
<evidence type="ECO:0000313" key="2">
    <source>
        <dbReference type="EMBL" id="PBK81043.1"/>
    </source>
</evidence>
<organism evidence="2 3">
    <name type="scientific">Armillaria gallica</name>
    <name type="common">Bulbous honey fungus</name>
    <name type="synonym">Armillaria bulbosa</name>
    <dbReference type="NCBI Taxonomy" id="47427"/>
    <lineage>
        <taxon>Eukaryota</taxon>
        <taxon>Fungi</taxon>
        <taxon>Dikarya</taxon>
        <taxon>Basidiomycota</taxon>
        <taxon>Agaricomycotina</taxon>
        <taxon>Agaricomycetes</taxon>
        <taxon>Agaricomycetidae</taxon>
        <taxon>Agaricales</taxon>
        <taxon>Marasmiineae</taxon>
        <taxon>Physalacriaceae</taxon>
        <taxon>Armillaria</taxon>
    </lineage>
</organism>
<dbReference type="OrthoDB" id="2923771at2759"/>
<dbReference type="AlphaFoldDB" id="A0A2H3CY69"/>
<evidence type="ECO:0000313" key="3">
    <source>
        <dbReference type="Proteomes" id="UP000217790"/>
    </source>
</evidence>
<feature type="transmembrane region" description="Helical" evidence="1">
    <location>
        <begin position="185"/>
        <end position="209"/>
    </location>
</feature>
<keyword evidence="1" id="KW-0472">Membrane</keyword>
<name>A0A2H3CY69_ARMGA</name>
<dbReference type="EMBL" id="KZ293736">
    <property type="protein sequence ID" value="PBK81043.1"/>
    <property type="molecule type" value="Genomic_DNA"/>
</dbReference>
<dbReference type="InParanoid" id="A0A2H3CY69"/>
<dbReference type="Proteomes" id="UP000217790">
    <property type="component" value="Unassembled WGS sequence"/>
</dbReference>
<keyword evidence="1" id="KW-0812">Transmembrane</keyword>
<feature type="transmembrane region" description="Helical" evidence="1">
    <location>
        <begin position="154"/>
        <end position="173"/>
    </location>
</feature>
<evidence type="ECO:0000256" key="1">
    <source>
        <dbReference type="SAM" id="Phobius"/>
    </source>
</evidence>
<accession>A0A2H3CY69</accession>
<keyword evidence="3" id="KW-1185">Reference proteome</keyword>
<protein>
    <submittedName>
        <fullName evidence="2">Uncharacterized protein</fullName>
    </submittedName>
</protein>
<sequence length="230" mass="25834">MNRTIYLQAKVISADILDATVVVEWFLFGDTCFFDNNVNCTSVNIFFDTNFSPSDPRHGNGPYNNNIPTDPIFTLNESYDEFRGSFFRTKLTLFAYDSPYYLSAYPFDIFDAINPGEFSYNTYISAFAQDLATNNSVAISLPASYGVIAQRNEIVVVPIVTLFAFTQLRAYMPGAPEGIGDILDFVGLLPCLLLLSIIAVAMIGIYLFADPDDRCRPALTWRNFKHGFHE</sequence>
<keyword evidence="1" id="KW-1133">Transmembrane helix</keyword>
<proteinExistence type="predicted"/>